<keyword evidence="1" id="KW-0343">GTPase activation</keyword>
<keyword evidence="3" id="KW-0677">Repeat</keyword>
<evidence type="ECO:0000256" key="3">
    <source>
        <dbReference type="ARBA" id="ARBA00022737"/>
    </source>
</evidence>
<proteinExistence type="predicted"/>
<dbReference type="EMBL" id="DF237102">
    <property type="protein sequence ID" value="GAQ83577.1"/>
    <property type="molecule type" value="Genomic_DNA"/>
</dbReference>
<dbReference type="Gene3D" id="3.80.10.10">
    <property type="entry name" value="Ribonuclease Inhibitor"/>
    <property type="match status" value="2"/>
</dbReference>
<evidence type="ECO:0000256" key="2">
    <source>
        <dbReference type="ARBA" id="ARBA00022614"/>
    </source>
</evidence>
<dbReference type="Proteomes" id="UP000054558">
    <property type="component" value="Unassembled WGS sequence"/>
</dbReference>
<dbReference type="SUPFAM" id="SSF52047">
    <property type="entry name" value="RNI-like"/>
    <property type="match status" value="1"/>
</dbReference>
<dbReference type="InterPro" id="IPR032675">
    <property type="entry name" value="LRR_dom_sf"/>
</dbReference>
<gene>
    <name evidence="4" type="ORF">KFL_001530175</name>
</gene>
<protein>
    <submittedName>
        <fullName evidence="4">Uncharacterized protein</fullName>
    </submittedName>
</protein>
<sequence>MESPEEQIDQVLRLFYKTRENTASDAVDDGSVNIDMNLAYYQRLVELLDGLESLEIRNVSSNDEGANALARALNSNKLRLTSLSLVGNAFGPVGAVALATAVGQVTGLRSLTLVMSDIPQEDIHYDTDYTNCFKALAKALATVTGLTSLTLSTDRIREQGVEALVGALHCVPALATLNLGNIMIGFKNTQAFARALGKEQYGAMQRLFFTADHCIYVLVVDLSEEGAPKATIKERLDSIQAVAPG</sequence>
<dbReference type="GO" id="GO:0005096">
    <property type="term" value="F:GTPase activator activity"/>
    <property type="evidence" value="ECO:0007669"/>
    <property type="project" value="UniProtKB-KW"/>
</dbReference>
<keyword evidence="2" id="KW-0433">Leucine-rich repeat</keyword>
<evidence type="ECO:0000313" key="5">
    <source>
        <dbReference type="Proteomes" id="UP000054558"/>
    </source>
</evidence>
<evidence type="ECO:0000256" key="1">
    <source>
        <dbReference type="ARBA" id="ARBA00022468"/>
    </source>
</evidence>
<dbReference type="PANTHER" id="PTHR24113">
    <property type="entry name" value="RAN GTPASE-ACTIVATING PROTEIN 1"/>
    <property type="match status" value="1"/>
</dbReference>
<dbReference type="AlphaFoldDB" id="A0A1Y1I4A2"/>
<organism evidence="4 5">
    <name type="scientific">Klebsormidium nitens</name>
    <name type="common">Green alga</name>
    <name type="synonym">Ulothrix nitens</name>
    <dbReference type="NCBI Taxonomy" id="105231"/>
    <lineage>
        <taxon>Eukaryota</taxon>
        <taxon>Viridiplantae</taxon>
        <taxon>Streptophyta</taxon>
        <taxon>Klebsormidiophyceae</taxon>
        <taxon>Klebsormidiales</taxon>
        <taxon>Klebsormidiaceae</taxon>
        <taxon>Klebsormidium</taxon>
    </lineage>
</organism>
<reference evidence="4 5" key="1">
    <citation type="journal article" date="2014" name="Nat. Commun.">
        <title>Klebsormidium flaccidum genome reveals primary factors for plant terrestrial adaptation.</title>
        <authorList>
            <person name="Hori K."/>
            <person name="Maruyama F."/>
            <person name="Fujisawa T."/>
            <person name="Togashi T."/>
            <person name="Yamamoto N."/>
            <person name="Seo M."/>
            <person name="Sato S."/>
            <person name="Yamada T."/>
            <person name="Mori H."/>
            <person name="Tajima N."/>
            <person name="Moriyama T."/>
            <person name="Ikeuchi M."/>
            <person name="Watanabe M."/>
            <person name="Wada H."/>
            <person name="Kobayashi K."/>
            <person name="Saito M."/>
            <person name="Masuda T."/>
            <person name="Sasaki-Sekimoto Y."/>
            <person name="Mashiguchi K."/>
            <person name="Awai K."/>
            <person name="Shimojima M."/>
            <person name="Masuda S."/>
            <person name="Iwai M."/>
            <person name="Nobusawa T."/>
            <person name="Narise T."/>
            <person name="Kondo S."/>
            <person name="Saito H."/>
            <person name="Sato R."/>
            <person name="Murakawa M."/>
            <person name="Ihara Y."/>
            <person name="Oshima-Yamada Y."/>
            <person name="Ohtaka K."/>
            <person name="Satoh M."/>
            <person name="Sonobe K."/>
            <person name="Ishii M."/>
            <person name="Ohtani R."/>
            <person name="Kanamori-Sato M."/>
            <person name="Honoki R."/>
            <person name="Miyazaki D."/>
            <person name="Mochizuki H."/>
            <person name="Umetsu J."/>
            <person name="Higashi K."/>
            <person name="Shibata D."/>
            <person name="Kamiya Y."/>
            <person name="Sato N."/>
            <person name="Nakamura Y."/>
            <person name="Tabata S."/>
            <person name="Ida S."/>
            <person name="Kurokawa K."/>
            <person name="Ohta H."/>
        </authorList>
    </citation>
    <scope>NUCLEOTIDE SEQUENCE [LARGE SCALE GENOMIC DNA]</scope>
    <source>
        <strain evidence="4 5">NIES-2285</strain>
    </source>
</reference>
<accession>A0A1Y1I4A2</accession>
<evidence type="ECO:0000313" key="4">
    <source>
        <dbReference type="EMBL" id="GAQ83577.1"/>
    </source>
</evidence>
<keyword evidence="5" id="KW-1185">Reference proteome</keyword>
<dbReference type="STRING" id="105231.A0A1Y1I4A2"/>
<dbReference type="InterPro" id="IPR027038">
    <property type="entry name" value="RanGap"/>
</dbReference>
<dbReference type="OrthoDB" id="120976at2759"/>
<dbReference type="PANTHER" id="PTHR24113:SF12">
    <property type="entry name" value="RAN GTPASE-ACTIVATING PROTEIN 1"/>
    <property type="match status" value="1"/>
</dbReference>
<name>A0A1Y1I4A2_KLENI</name>